<evidence type="ECO:0000313" key="2">
    <source>
        <dbReference type="Proteomes" id="UP000075398"/>
    </source>
</evidence>
<comment type="caution">
    <text evidence="1">The sequence shown here is derived from an EMBL/GenBank/DDBJ whole genome shotgun (WGS) entry which is preliminary data.</text>
</comment>
<organism evidence="1 2">
    <name type="scientific">Candidatus Methanofastidiosum methylothiophilum</name>
    <dbReference type="NCBI Taxonomy" id="1705564"/>
    <lineage>
        <taxon>Archaea</taxon>
        <taxon>Methanobacteriati</taxon>
        <taxon>Methanobacteriota</taxon>
        <taxon>Stenosarchaea group</taxon>
        <taxon>Candidatus Methanofastidiosia</taxon>
        <taxon>Candidatus Methanofastidiosales</taxon>
        <taxon>Candidatus Methanofastidiosaceae</taxon>
        <taxon>Candidatus Methanofastidiosum</taxon>
    </lineage>
</organism>
<dbReference type="AlphaFoldDB" id="A0A150J6J9"/>
<accession>A0A150J6J9</accession>
<proteinExistence type="predicted"/>
<gene>
    <name evidence="1" type="ORF">AMQ22_00564</name>
</gene>
<reference evidence="1 2" key="1">
    <citation type="journal article" date="2016" name="ISME J.">
        <title>Chasing the elusive Euryarchaeota class WSA2: genomes reveal a uniquely fastidious methyl-reducing methanogen.</title>
        <authorList>
            <person name="Nobu M.K."/>
            <person name="Narihiro T."/>
            <person name="Kuroda K."/>
            <person name="Mei R."/>
            <person name="Liu W.T."/>
        </authorList>
    </citation>
    <scope>NUCLEOTIDE SEQUENCE [LARGE SCALE GENOMIC DNA]</scope>
    <source>
        <strain evidence="1">U1lsi0528_Bin055</strain>
    </source>
</reference>
<protein>
    <submittedName>
        <fullName evidence="1">Uncharacterized protein</fullName>
    </submittedName>
</protein>
<evidence type="ECO:0000313" key="1">
    <source>
        <dbReference type="EMBL" id="KYC52869.1"/>
    </source>
</evidence>
<name>A0A150J6J9_9EURY</name>
<dbReference type="Proteomes" id="UP000075398">
    <property type="component" value="Unassembled WGS sequence"/>
</dbReference>
<dbReference type="EMBL" id="LNGC01000015">
    <property type="protein sequence ID" value="KYC52869.1"/>
    <property type="molecule type" value="Genomic_DNA"/>
</dbReference>
<sequence>MKKIFALLISLLFVASVFGVAQTMAEGTCKCDGTDVVLPGQVEVGKEFIFKYRTGCDGVISVAGGGNKDNYITQLGEEWTEGEMTFRKYRALRPGTLNFCPFCEEPNCVTLHILPNSHPMQQFMKILGFGKKK</sequence>